<dbReference type="InterPro" id="IPR036249">
    <property type="entry name" value="Thioredoxin-like_sf"/>
</dbReference>
<dbReference type="SUPFAM" id="SSF52833">
    <property type="entry name" value="Thioredoxin-like"/>
    <property type="match status" value="1"/>
</dbReference>
<reference evidence="8 9" key="1">
    <citation type="submission" date="2017-02" db="EMBL/GenBank/DDBJ databases">
        <authorList>
            <person name="Peterson S.W."/>
        </authorList>
    </citation>
    <scope>NUCLEOTIDE SEQUENCE [LARGE SCALE GENOMIC DNA]</scope>
    <source>
        <strain evidence="8 9">USBA 369</strain>
    </source>
</reference>
<dbReference type="InterPro" id="IPR013766">
    <property type="entry name" value="Thioredoxin_domain"/>
</dbReference>
<dbReference type="Proteomes" id="UP000190135">
    <property type="component" value="Unassembled WGS sequence"/>
</dbReference>
<dbReference type="Gene3D" id="3.40.30.10">
    <property type="entry name" value="Glutaredoxin"/>
    <property type="match status" value="1"/>
</dbReference>
<evidence type="ECO:0000256" key="1">
    <source>
        <dbReference type="ARBA" id="ARBA00004196"/>
    </source>
</evidence>
<dbReference type="AlphaFoldDB" id="A0A1T4RYZ5"/>
<proteinExistence type="inferred from homology"/>
<keyword evidence="6" id="KW-0472">Membrane</keyword>
<dbReference type="GO" id="GO:0030288">
    <property type="term" value="C:outer membrane-bounded periplasmic space"/>
    <property type="evidence" value="ECO:0007669"/>
    <property type="project" value="InterPro"/>
</dbReference>
<keyword evidence="5" id="KW-0676">Redox-active center</keyword>
<dbReference type="PROSITE" id="PS51352">
    <property type="entry name" value="THIOREDOXIN_2"/>
    <property type="match status" value="1"/>
</dbReference>
<dbReference type="STRING" id="1365950.SAMN05428963_108100"/>
<dbReference type="OrthoDB" id="9799347at2"/>
<keyword evidence="6" id="KW-0812">Transmembrane</keyword>
<dbReference type="InterPro" id="IPR013740">
    <property type="entry name" value="Redoxin"/>
</dbReference>
<protein>
    <submittedName>
        <fullName evidence="8">Cytochrome c biogenesis protein CcmG, thiol:disulfide interchange protein DsbE</fullName>
    </submittedName>
</protein>
<accession>A0A1T4RYZ5</accession>
<comment type="subcellular location">
    <subcellularLocation>
        <location evidence="1">Cell envelope</location>
    </subcellularLocation>
</comment>
<dbReference type="EMBL" id="FUXL01000008">
    <property type="protein sequence ID" value="SKA21234.1"/>
    <property type="molecule type" value="Genomic_DNA"/>
</dbReference>
<evidence type="ECO:0000256" key="3">
    <source>
        <dbReference type="ARBA" id="ARBA00022748"/>
    </source>
</evidence>
<evidence type="ECO:0000313" key="9">
    <source>
        <dbReference type="Proteomes" id="UP000190135"/>
    </source>
</evidence>
<evidence type="ECO:0000259" key="7">
    <source>
        <dbReference type="PROSITE" id="PS51352"/>
    </source>
</evidence>
<feature type="domain" description="Thioredoxin" evidence="7">
    <location>
        <begin position="54"/>
        <end position="201"/>
    </location>
</feature>
<evidence type="ECO:0000256" key="5">
    <source>
        <dbReference type="ARBA" id="ARBA00023284"/>
    </source>
</evidence>
<dbReference type="NCBIfam" id="TIGR00385">
    <property type="entry name" value="dsbE"/>
    <property type="match status" value="1"/>
</dbReference>
<dbReference type="CDD" id="cd03010">
    <property type="entry name" value="TlpA_like_DsbE"/>
    <property type="match status" value="1"/>
</dbReference>
<dbReference type="PROSITE" id="PS00194">
    <property type="entry name" value="THIOREDOXIN_1"/>
    <property type="match status" value="1"/>
</dbReference>
<dbReference type="RefSeq" id="WP_078708832.1">
    <property type="nucleotide sequence ID" value="NZ_FUXL01000008.1"/>
</dbReference>
<keyword evidence="4" id="KW-1015">Disulfide bond</keyword>
<dbReference type="InterPro" id="IPR017937">
    <property type="entry name" value="Thioredoxin_CS"/>
</dbReference>
<dbReference type="GO" id="GO:0017004">
    <property type="term" value="P:cytochrome complex assembly"/>
    <property type="evidence" value="ECO:0007669"/>
    <property type="project" value="UniProtKB-KW"/>
</dbReference>
<evidence type="ECO:0000313" key="8">
    <source>
        <dbReference type="EMBL" id="SKA21234.1"/>
    </source>
</evidence>
<dbReference type="GO" id="GO:0015036">
    <property type="term" value="F:disulfide oxidoreductase activity"/>
    <property type="evidence" value="ECO:0007669"/>
    <property type="project" value="InterPro"/>
</dbReference>
<dbReference type="PANTHER" id="PTHR42852">
    <property type="entry name" value="THIOL:DISULFIDE INTERCHANGE PROTEIN DSBE"/>
    <property type="match status" value="1"/>
</dbReference>
<dbReference type="InterPro" id="IPR050553">
    <property type="entry name" value="Thioredoxin_ResA/DsbE_sf"/>
</dbReference>
<feature type="transmembrane region" description="Helical" evidence="6">
    <location>
        <begin position="20"/>
        <end position="40"/>
    </location>
</feature>
<comment type="similarity">
    <text evidence="2">Belongs to the thioredoxin family. DsbE subfamily.</text>
</comment>
<evidence type="ECO:0000256" key="6">
    <source>
        <dbReference type="SAM" id="Phobius"/>
    </source>
</evidence>
<dbReference type="InterPro" id="IPR004799">
    <property type="entry name" value="Periplasmic_diS_OxRdtase_DsbE"/>
</dbReference>
<gene>
    <name evidence="8" type="ORF">SAMN05428963_108100</name>
</gene>
<evidence type="ECO:0000256" key="4">
    <source>
        <dbReference type="ARBA" id="ARBA00023157"/>
    </source>
</evidence>
<keyword evidence="9" id="KW-1185">Reference proteome</keyword>
<organism evidence="8 9">
    <name type="scientific">Consotaella salsifontis</name>
    <dbReference type="NCBI Taxonomy" id="1365950"/>
    <lineage>
        <taxon>Bacteria</taxon>
        <taxon>Pseudomonadati</taxon>
        <taxon>Pseudomonadota</taxon>
        <taxon>Alphaproteobacteria</taxon>
        <taxon>Hyphomicrobiales</taxon>
        <taxon>Aurantimonadaceae</taxon>
        <taxon>Consotaella</taxon>
    </lineage>
</organism>
<evidence type="ECO:0000256" key="2">
    <source>
        <dbReference type="ARBA" id="ARBA00007758"/>
    </source>
</evidence>
<name>A0A1T4RYZ5_9HYPH</name>
<dbReference type="Pfam" id="PF08534">
    <property type="entry name" value="Redoxin"/>
    <property type="match status" value="1"/>
</dbReference>
<sequence>MSETASGNDAGQAEAPRRRTGLWVALPLLFFFALAGVFLYQLSFGQDPREVPSVLIGKPAPRTVLPALAGIAAPGGQPVKGLDLPALLAEGKPVLVNVFASWCVPCRVEHPILLDLAKDQRFTLVAINYKDKPENARGFLDGLGNPFSAIGADEKGTSTIDWGVYGVPESFLVSPDGTIAWKQTGPFTPEVVKGPLEQALGKVLAGAK</sequence>
<keyword evidence="6" id="KW-1133">Transmembrane helix</keyword>
<dbReference type="PANTHER" id="PTHR42852:SF6">
    <property type="entry name" value="THIOL:DISULFIDE INTERCHANGE PROTEIN DSBE"/>
    <property type="match status" value="1"/>
</dbReference>
<keyword evidence="3" id="KW-0201">Cytochrome c-type biogenesis</keyword>